<dbReference type="CDD" id="cd07185">
    <property type="entry name" value="OmpA_C-like"/>
    <property type="match status" value="1"/>
</dbReference>
<dbReference type="AlphaFoldDB" id="A0A1B1NFL0"/>
<dbReference type="SUPFAM" id="SSF103088">
    <property type="entry name" value="OmpA-like"/>
    <property type="match status" value="1"/>
</dbReference>
<dbReference type="InterPro" id="IPR050330">
    <property type="entry name" value="Bact_OuterMem_StrucFunc"/>
</dbReference>
<evidence type="ECO:0000256" key="2">
    <source>
        <dbReference type="SAM" id="MobiDB-lite"/>
    </source>
</evidence>
<gene>
    <name evidence="5" type="ORF">SGUI_2817</name>
</gene>
<protein>
    <submittedName>
        <fullName evidence="5">Outer membrane protein</fullName>
    </submittedName>
</protein>
<dbReference type="KEGG" id="serj:SGUI_2817"/>
<keyword evidence="1" id="KW-0472">Membrane</keyword>
<keyword evidence="3" id="KW-0732">Signal</keyword>
<dbReference type="RefSeq" id="WP_066641427.1">
    <property type="nucleotide sequence ID" value="NZ_CP014989.1"/>
</dbReference>
<accession>A0A1B1NFL0</accession>
<dbReference type="Gene3D" id="3.30.1330.60">
    <property type="entry name" value="OmpA-like domain"/>
    <property type="match status" value="1"/>
</dbReference>
<dbReference type="InterPro" id="IPR006665">
    <property type="entry name" value="OmpA-like"/>
</dbReference>
<reference evidence="5 6" key="1">
    <citation type="submission" date="2016-03" db="EMBL/GenBank/DDBJ databases">
        <title>Shallow-sea hydrothermal system.</title>
        <authorList>
            <person name="Tang K."/>
        </authorList>
    </citation>
    <scope>NUCLEOTIDE SEQUENCE [LARGE SCALE GENOMIC DNA]</scope>
    <source>
        <strain evidence="5 6">JLT9</strain>
    </source>
</reference>
<evidence type="ECO:0000259" key="4">
    <source>
        <dbReference type="PROSITE" id="PS51123"/>
    </source>
</evidence>
<feature type="compositionally biased region" description="Acidic residues" evidence="2">
    <location>
        <begin position="147"/>
        <end position="170"/>
    </location>
</feature>
<feature type="region of interest" description="Disordered" evidence="2">
    <location>
        <begin position="143"/>
        <end position="176"/>
    </location>
</feature>
<dbReference type="PANTHER" id="PTHR30329">
    <property type="entry name" value="STATOR ELEMENT OF FLAGELLAR MOTOR COMPLEX"/>
    <property type="match status" value="1"/>
</dbReference>
<dbReference type="PANTHER" id="PTHR30329:SF21">
    <property type="entry name" value="LIPOPROTEIN YIAD-RELATED"/>
    <property type="match status" value="1"/>
</dbReference>
<feature type="domain" description="OmpA-like" evidence="4">
    <location>
        <begin position="68"/>
        <end position="185"/>
    </location>
</feature>
<dbReference type="GO" id="GO:0016020">
    <property type="term" value="C:membrane"/>
    <property type="evidence" value="ECO:0007669"/>
    <property type="project" value="UniProtKB-UniRule"/>
</dbReference>
<evidence type="ECO:0000313" key="6">
    <source>
        <dbReference type="Proteomes" id="UP000092482"/>
    </source>
</evidence>
<dbReference type="PROSITE" id="PS51123">
    <property type="entry name" value="OMPA_2"/>
    <property type="match status" value="1"/>
</dbReference>
<dbReference type="Pfam" id="PF00691">
    <property type="entry name" value="OmpA"/>
    <property type="match status" value="1"/>
</dbReference>
<sequence length="185" mass="19658">MSIIATAALAGALLSPLPAQGADPGDSVEDALRWVTPDVLAASVTELDPRVVQLEDNITPVETRSTEGEETVISLASDVLFEFGEADVTGAAEDKITELVADVPDGATVQVHGHTDSIGTAQDNQELSEERADTVAQIIERSRPDLELEVEGFGEEEPVAPNEEGGEDDPEGRALNRRVEIRFEG</sequence>
<name>A0A1B1NFL0_9MICO</name>
<feature type="signal peptide" evidence="3">
    <location>
        <begin position="1"/>
        <end position="21"/>
    </location>
</feature>
<evidence type="ECO:0000313" key="5">
    <source>
        <dbReference type="EMBL" id="ANS80213.1"/>
    </source>
</evidence>
<dbReference type="Proteomes" id="UP000092482">
    <property type="component" value="Chromosome"/>
</dbReference>
<dbReference type="STRING" id="1758689.SGUI_2817"/>
<feature type="chain" id="PRO_5008527907" evidence="3">
    <location>
        <begin position="22"/>
        <end position="185"/>
    </location>
</feature>
<evidence type="ECO:0000256" key="1">
    <source>
        <dbReference type="PROSITE-ProRule" id="PRU00473"/>
    </source>
</evidence>
<organism evidence="5 6">
    <name type="scientific">Serinicoccus hydrothermalis</name>
    <dbReference type="NCBI Taxonomy" id="1758689"/>
    <lineage>
        <taxon>Bacteria</taxon>
        <taxon>Bacillati</taxon>
        <taxon>Actinomycetota</taxon>
        <taxon>Actinomycetes</taxon>
        <taxon>Micrococcales</taxon>
        <taxon>Ornithinimicrobiaceae</taxon>
        <taxon>Serinicoccus</taxon>
    </lineage>
</organism>
<keyword evidence="6" id="KW-1185">Reference proteome</keyword>
<evidence type="ECO:0000256" key="3">
    <source>
        <dbReference type="SAM" id="SignalP"/>
    </source>
</evidence>
<dbReference type="InterPro" id="IPR036737">
    <property type="entry name" value="OmpA-like_sf"/>
</dbReference>
<proteinExistence type="predicted"/>
<dbReference type="EMBL" id="CP014989">
    <property type="protein sequence ID" value="ANS80213.1"/>
    <property type="molecule type" value="Genomic_DNA"/>
</dbReference>